<feature type="compositionally biased region" description="Basic and acidic residues" evidence="1">
    <location>
        <begin position="202"/>
        <end position="222"/>
    </location>
</feature>
<dbReference type="AlphaFoldDB" id="A0A1I8FNV4"/>
<organism evidence="2 3">
    <name type="scientific">Macrostomum lignano</name>
    <dbReference type="NCBI Taxonomy" id="282301"/>
    <lineage>
        <taxon>Eukaryota</taxon>
        <taxon>Metazoa</taxon>
        <taxon>Spiralia</taxon>
        <taxon>Lophotrochozoa</taxon>
        <taxon>Platyhelminthes</taxon>
        <taxon>Rhabditophora</taxon>
        <taxon>Macrostomorpha</taxon>
        <taxon>Macrostomida</taxon>
        <taxon>Macrostomidae</taxon>
        <taxon>Macrostomum</taxon>
    </lineage>
</organism>
<proteinExistence type="predicted"/>
<feature type="region of interest" description="Disordered" evidence="1">
    <location>
        <begin position="280"/>
        <end position="347"/>
    </location>
</feature>
<dbReference type="WBParaSite" id="maker-unitig_40536-snap-gene-0.2-mRNA-1">
    <property type="protein sequence ID" value="maker-unitig_40536-snap-gene-0.2-mRNA-1"/>
    <property type="gene ID" value="maker-unitig_40536-snap-gene-0.2"/>
</dbReference>
<feature type="region of interest" description="Disordered" evidence="1">
    <location>
        <begin position="77"/>
        <end position="96"/>
    </location>
</feature>
<evidence type="ECO:0000313" key="2">
    <source>
        <dbReference type="Proteomes" id="UP000095280"/>
    </source>
</evidence>
<sequence length="606" mass="66409">CERATPSTCQTNTKVHQPEVLVASTSLEGGGGTGGSVRIKRRRREWRAAAAARRPKAQSAAGAPKECWRRIAWPGGSSQAPISALPSKKTERSVHGATREEESWRFLRSVRELIERGDQCFIAGTCGFFRVLRSRPRRATIRCSGGEELRSLSRTSHQNISARQQVPRVCWRTAASAWILTIPRAVHLRGVRRRRRPSGPPSRKESRGSGEHLSRNLFTADRRRGVLAGEPSACATATATAAPTRRRLRQLPPLASWALATRIWCSTRDTASSLLQFREQTPDPVQEAAQHRTSAAPESQHQHQHQHQHQAPSPSRLMLARQVAKHGGSGEPLNRSYRIRRRRPDHQRVYRVQASKRRVPRTLRPVRLDRTSRRADAADRVCAHRLRPASNTDCSSCQTPCSLASCTQTSSRAGRDGGRPPPVCPRWSPGCREPTAAAGALFHHLARKPALVFAPTVLRRARRRPSAASGTASLSEVLDYAAPEAGGQGADRQRPRRCSAPLSSLLAPSCNRPTAVGGAALAVRRSAVPDDRSPCTLNSRVERPRRRLRSIGRLASSFSSSAAAEPLRSAGCRIFDDIDVDEAGDCDGGEALDAGGRFSGLRRRLP</sequence>
<name>A0A1I8FNV4_9PLAT</name>
<reference evidence="3" key="1">
    <citation type="submission" date="2016-11" db="UniProtKB">
        <authorList>
            <consortium name="WormBaseParasite"/>
        </authorList>
    </citation>
    <scope>IDENTIFICATION</scope>
</reference>
<feature type="region of interest" description="Disordered" evidence="1">
    <location>
        <begin position="191"/>
        <end position="222"/>
    </location>
</feature>
<protein>
    <submittedName>
        <fullName evidence="3">Protein kinase domain-containing protein</fullName>
    </submittedName>
</protein>
<accession>A0A1I8FNV4</accession>
<evidence type="ECO:0000313" key="3">
    <source>
        <dbReference type="WBParaSite" id="maker-unitig_40536-snap-gene-0.2-mRNA-1"/>
    </source>
</evidence>
<keyword evidence="2" id="KW-1185">Reference proteome</keyword>
<evidence type="ECO:0000256" key="1">
    <source>
        <dbReference type="SAM" id="MobiDB-lite"/>
    </source>
</evidence>
<dbReference type="Proteomes" id="UP000095280">
    <property type="component" value="Unplaced"/>
</dbReference>